<organism evidence="1 2">
    <name type="scientific">Boeremia exigua</name>
    <dbReference type="NCBI Taxonomy" id="749465"/>
    <lineage>
        <taxon>Eukaryota</taxon>
        <taxon>Fungi</taxon>
        <taxon>Dikarya</taxon>
        <taxon>Ascomycota</taxon>
        <taxon>Pezizomycotina</taxon>
        <taxon>Dothideomycetes</taxon>
        <taxon>Pleosporomycetidae</taxon>
        <taxon>Pleosporales</taxon>
        <taxon>Pleosporineae</taxon>
        <taxon>Didymellaceae</taxon>
        <taxon>Boeremia</taxon>
    </lineage>
</organism>
<accession>A0ACC2I240</accession>
<keyword evidence="2" id="KW-1185">Reference proteome</keyword>
<dbReference type="EMBL" id="JAPHNI010000627">
    <property type="protein sequence ID" value="KAJ8109316.1"/>
    <property type="molecule type" value="Genomic_DNA"/>
</dbReference>
<evidence type="ECO:0000313" key="2">
    <source>
        <dbReference type="Proteomes" id="UP001153331"/>
    </source>
</evidence>
<reference evidence="1" key="1">
    <citation type="submission" date="2022-11" db="EMBL/GenBank/DDBJ databases">
        <title>Genome Sequence of Boeremia exigua.</title>
        <authorList>
            <person name="Buettner E."/>
        </authorList>
    </citation>
    <scope>NUCLEOTIDE SEQUENCE</scope>
    <source>
        <strain evidence="1">CU02</strain>
    </source>
</reference>
<proteinExistence type="predicted"/>
<protein>
    <submittedName>
        <fullName evidence="1">Uncharacterized protein</fullName>
    </submittedName>
</protein>
<gene>
    <name evidence="1" type="ORF">OPT61_g7547</name>
</gene>
<sequence length="373" mass="40097">MRNPFRSGPHLEEPVAEYGETKDINKAVEAGQAPVVDVKHPVDNSDGASSVESFTAGAQDGVKKMEATTTVWDRKSLIAAYVMMWIITFVDAMQQGTSLTLTAYVTSSFSKHSLTAYTGVMSGIIGGVLKLPLAKILDIFGRPQGFALMAAFLIVGLILMAACNNVQTYAAAQIFYWIGYNGMSYVISIFIADTSHLKNRAFMFAYVSSPYIITVWVTGPLAAAYLAGPGWRWFYGSFAIITLVVVSPLLALFWVNYRKAVRAGIVVPTKSSRGFVEAVKYYAVEFDVGGLFLLMGGLVFLLLPFSLYSYQEGQWKSAFVISFLVIGVVMLLGFVLYSSTAPSSAPASSPASSSSASSSGTHTSTHTSPSSPA</sequence>
<name>A0ACC2I240_9PLEO</name>
<dbReference type="Proteomes" id="UP001153331">
    <property type="component" value="Unassembled WGS sequence"/>
</dbReference>
<evidence type="ECO:0000313" key="1">
    <source>
        <dbReference type="EMBL" id="KAJ8109316.1"/>
    </source>
</evidence>
<comment type="caution">
    <text evidence="1">The sequence shown here is derived from an EMBL/GenBank/DDBJ whole genome shotgun (WGS) entry which is preliminary data.</text>
</comment>